<dbReference type="PANTHER" id="PTHR43386">
    <property type="entry name" value="OLIGOPEPTIDE TRANSPORT SYSTEM PERMEASE PROTEIN APPC"/>
    <property type="match status" value="1"/>
</dbReference>
<dbReference type="EMBL" id="CP021694">
    <property type="protein sequence ID" value="ARX33133.1"/>
    <property type="molecule type" value="Genomic_DNA"/>
</dbReference>
<protein>
    <submittedName>
        <fullName evidence="11">ABC transporter, permease protein</fullName>
    </submittedName>
    <submittedName>
        <fullName evidence="10">Nickel ABC transporter permease subunit NikC</fullName>
    </submittedName>
</protein>
<dbReference type="InterPro" id="IPR053474">
    <property type="entry name" value="Staphylopine_ABC_permease"/>
</dbReference>
<reference evidence="10 12" key="1">
    <citation type="submission" date="2017-05" db="EMBL/GenBank/DDBJ databases">
        <title>Whole genome sequencing of Proteus mirabilis AR_0155.</title>
        <authorList>
            <person name="Conlan S."/>
            <person name="Thomas P.J."/>
            <person name="Mullikin J."/>
            <person name="Frank K.M."/>
            <person name="Segre J.A."/>
        </authorList>
    </citation>
    <scope>NUCLEOTIDE SEQUENCE [LARGE SCALE GENOMIC DNA]</scope>
    <source>
        <strain evidence="10 12">AR_0155</strain>
    </source>
</reference>
<name>A0A1Z1SQC7_PROMI</name>
<evidence type="ECO:0000256" key="5">
    <source>
        <dbReference type="ARBA" id="ARBA00022692"/>
    </source>
</evidence>
<dbReference type="InterPro" id="IPR035906">
    <property type="entry name" value="MetI-like_sf"/>
</dbReference>
<proteinExistence type="inferred from homology"/>
<evidence type="ECO:0000313" key="13">
    <source>
        <dbReference type="Proteomes" id="UP000251485"/>
    </source>
</evidence>
<evidence type="ECO:0000256" key="7">
    <source>
        <dbReference type="ARBA" id="ARBA00023136"/>
    </source>
</evidence>
<evidence type="ECO:0000256" key="1">
    <source>
        <dbReference type="ARBA" id="ARBA00004429"/>
    </source>
</evidence>
<dbReference type="GO" id="GO:0005886">
    <property type="term" value="C:plasma membrane"/>
    <property type="evidence" value="ECO:0007669"/>
    <property type="project" value="UniProtKB-SubCell"/>
</dbReference>
<organism evidence="11 13">
    <name type="scientific">Proteus mirabilis</name>
    <dbReference type="NCBI Taxonomy" id="584"/>
    <lineage>
        <taxon>Bacteria</taxon>
        <taxon>Pseudomonadati</taxon>
        <taxon>Pseudomonadota</taxon>
        <taxon>Gammaproteobacteria</taxon>
        <taxon>Enterobacterales</taxon>
        <taxon>Morganellaceae</taxon>
        <taxon>Proteus</taxon>
    </lineage>
</organism>
<feature type="transmembrane region" description="Helical" evidence="8">
    <location>
        <begin position="196"/>
        <end position="221"/>
    </location>
</feature>
<keyword evidence="7 8" id="KW-0472">Membrane</keyword>
<evidence type="ECO:0000313" key="12">
    <source>
        <dbReference type="Proteomes" id="UP000195540"/>
    </source>
</evidence>
<dbReference type="Proteomes" id="UP000251485">
    <property type="component" value="Unassembled WGS sequence"/>
</dbReference>
<dbReference type="Pfam" id="PF00528">
    <property type="entry name" value="BPD_transp_1"/>
    <property type="match status" value="1"/>
</dbReference>
<feature type="transmembrane region" description="Helical" evidence="8">
    <location>
        <begin position="125"/>
        <end position="148"/>
    </location>
</feature>
<dbReference type="STRING" id="584.AOUC001_00760"/>
<evidence type="ECO:0000259" key="9">
    <source>
        <dbReference type="PROSITE" id="PS50928"/>
    </source>
</evidence>
<reference evidence="11 13" key="2">
    <citation type="submission" date="2018-06" db="EMBL/GenBank/DDBJ databases">
        <authorList>
            <consortium name="Pathogen Informatics"/>
            <person name="Doyle S."/>
        </authorList>
    </citation>
    <scope>NUCLEOTIDE SEQUENCE [LARGE SCALE GENOMIC DNA]</scope>
    <source>
        <strain evidence="11 13">NCTC10975</strain>
    </source>
</reference>
<evidence type="ECO:0000256" key="8">
    <source>
        <dbReference type="RuleBase" id="RU363032"/>
    </source>
</evidence>
<dbReference type="KEGG" id="pvl:AOB99_15960"/>
<dbReference type="CDD" id="cd06261">
    <property type="entry name" value="TM_PBP2"/>
    <property type="match status" value="1"/>
</dbReference>
<evidence type="ECO:0000313" key="11">
    <source>
        <dbReference type="EMBL" id="SPZ01225.1"/>
    </source>
</evidence>
<dbReference type="SUPFAM" id="SSF161098">
    <property type="entry name" value="MetI-like"/>
    <property type="match status" value="1"/>
</dbReference>
<feature type="transmembrane region" description="Helical" evidence="8">
    <location>
        <begin position="14"/>
        <end position="36"/>
    </location>
</feature>
<evidence type="ECO:0000313" key="10">
    <source>
        <dbReference type="EMBL" id="ARX33133.1"/>
    </source>
</evidence>
<dbReference type="Pfam" id="PF12911">
    <property type="entry name" value="OppC_N"/>
    <property type="match status" value="1"/>
</dbReference>
<evidence type="ECO:0000256" key="6">
    <source>
        <dbReference type="ARBA" id="ARBA00022989"/>
    </source>
</evidence>
<feature type="domain" description="ABC transmembrane type-1" evidence="9">
    <location>
        <begin position="75"/>
        <end position="264"/>
    </location>
</feature>
<keyword evidence="2 8" id="KW-0813">Transport</keyword>
<gene>
    <name evidence="11" type="primary">gsiD</name>
    <name evidence="10" type="ORF">AM402_02910</name>
    <name evidence="11" type="ORF">NCTC10975_03869</name>
</gene>
<keyword evidence="4" id="KW-0997">Cell inner membrane</keyword>
<evidence type="ECO:0000256" key="3">
    <source>
        <dbReference type="ARBA" id="ARBA00022475"/>
    </source>
</evidence>
<dbReference type="RefSeq" id="WP_004246730.1">
    <property type="nucleotide sequence ID" value="NZ_ABFDCH020000009.1"/>
</dbReference>
<dbReference type="GO" id="GO:0055085">
    <property type="term" value="P:transmembrane transport"/>
    <property type="evidence" value="ECO:0007669"/>
    <property type="project" value="InterPro"/>
</dbReference>
<dbReference type="Gene3D" id="1.10.3720.10">
    <property type="entry name" value="MetI-like"/>
    <property type="match status" value="1"/>
</dbReference>
<dbReference type="EMBL" id="UAUE01000027">
    <property type="protein sequence ID" value="SPZ01225.1"/>
    <property type="molecule type" value="Genomic_DNA"/>
</dbReference>
<dbReference type="PROSITE" id="PS50928">
    <property type="entry name" value="ABC_TM1"/>
    <property type="match status" value="1"/>
</dbReference>
<evidence type="ECO:0000256" key="4">
    <source>
        <dbReference type="ARBA" id="ARBA00022519"/>
    </source>
</evidence>
<comment type="subcellular location">
    <subcellularLocation>
        <location evidence="1">Cell inner membrane</location>
        <topology evidence="1">Multi-pass membrane protein</topology>
    </subcellularLocation>
    <subcellularLocation>
        <location evidence="8">Cell membrane</location>
        <topology evidence="8">Multi-pass membrane protein</topology>
    </subcellularLocation>
</comment>
<feature type="transmembrane region" description="Helical" evidence="8">
    <location>
        <begin position="79"/>
        <end position="105"/>
    </location>
</feature>
<feature type="transmembrane region" description="Helical" evidence="8">
    <location>
        <begin position="246"/>
        <end position="267"/>
    </location>
</feature>
<accession>A0A1Z1SQC7</accession>
<dbReference type="NCBIfam" id="NF045473">
    <property type="entry name" value="Opp1C"/>
    <property type="match status" value="1"/>
</dbReference>
<comment type="similarity">
    <text evidence="8">Belongs to the binding-protein-dependent transport system permease family.</text>
</comment>
<dbReference type="InterPro" id="IPR025966">
    <property type="entry name" value="OppC_N"/>
</dbReference>
<dbReference type="PANTHER" id="PTHR43386:SF1">
    <property type="entry name" value="D,D-DIPEPTIDE TRANSPORT SYSTEM PERMEASE PROTEIN DDPC-RELATED"/>
    <property type="match status" value="1"/>
</dbReference>
<dbReference type="Proteomes" id="UP000195540">
    <property type="component" value="Chromosome"/>
</dbReference>
<keyword evidence="3" id="KW-1003">Cell membrane</keyword>
<evidence type="ECO:0000256" key="2">
    <source>
        <dbReference type="ARBA" id="ARBA00022448"/>
    </source>
</evidence>
<keyword evidence="5 8" id="KW-0812">Transmembrane</keyword>
<keyword evidence="6 8" id="KW-1133">Transmembrane helix</keyword>
<sequence>MWRLFWQRLAQDKSAQLCLLVIVMITIAGIGAPWFAPHDPTLTSIRLKFQPISFHYPLGTDNLGRCVFSRLLFGIRTTVFYAIYAMGITLLIGWLMGMLAGYFHGKTDTVIMRLCDVVLSFPAEIMILALVGIMGPGIGNILIAVILVKWAWYARMIRGIVRQYSHRHYIAYAQVIGAPPTHILRRHLLPVTLAETIVLASSDIGSVILMISALSFLGLGVQPPTPEWGNMLSEAKNVMVLHPEQMLPAGIAITVVVTAFNFWGDFLRDVFDPDNRQSVGDKYEQFTDA</sequence>
<dbReference type="InterPro" id="IPR000515">
    <property type="entry name" value="MetI-like"/>
</dbReference>
<dbReference type="InterPro" id="IPR050366">
    <property type="entry name" value="BP-dependent_transpt_permease"/>
</dbReference>
<dbReference type="AlphaFoldDB" id="A0A1Z1SQC7"/>